<proteinExistence type="predicted"/>
<dbReference type="SUPFAM" id="SSF52540">
    <property type="entry name" value="P-loop containing nucleoside triphosphate hydrolases"/>
    <property type="match status" value="1"/>
</dbReference>
<gene>
    <name evidence="1" type="ORF">BOH66_08770</name>
</gene>
<reference evidence="1 2" key="1">
    <citation type="submission" date="2016-12" db="EMBL/GenBank/DDBJ databases">
        <title>Complete genome sequence of Microbacterium aurum KACC 15219.</title>
        <authorList>
            <person name="Jung Y."/>
            <person name="Shin J.-H."/>
            <person name="Lee Y.-J."/>
            <person name="Yi H."/>
            <person name="Bahn Y.-S."/>
            <person name="Kim J.F."/>
            <person name="Lee D.-W."/>
        </authorList>
    </citation>
    <scope>NUCLEOTIDE SEQUENCE [LARGE SCALE GENOMIC DNA]</scope>
    <source>
        <strain evidence="1 2">KACC 15219</strain>
    </source>
</reference>
<keyword evidence="2" id="KW-1185">Reference proteome</keyword>
<evidence type="ECO:0000313" key="2">
    <source>
        <dbReference type="Proteomes" id="UP000187185"/>
    </source>
</evidence>
<evidence type="ECO:0000313" key="1">
    <source>
        <dbReference type="EMBL" id="APZ34325.1"/>
    </source>
</evidence>
<dbReference type="AlphaFoldDB" id="A0A1P8U8C6"/>
<name>A0A1P8U8C6_9MICO</name>
<dbReference type="Gene3D" id="3.40.50.300">
    <property type="entry name" value="P-loop containing nucleotide triphosphate hydrolases"/>
    <property type="match status" value="1"/>
</dbReference>
<dbReference type="STRING" id="36805.BOH66_08770"/>
<dbReference type="Proteomes" id="UP000187185">
    <property type="component" value="Chromosome"/>
</dbReference>
<evidence type="ECO:0008006" key="3">
    <source>
        <dbReference type="Google" id="ProtNLM"/>
    </source>
</evidence>
<dbReference type="KEGG" id="maur:BOH66_08770"/>
<organism evidence="1 2">
    <name type="scientific">Microbacterium aurum</name>
    <dbReference type="NCBI Taxonomy" id="36805"/>
    <lineage>
        <taxon>Bacteria</taxon>
        <taxon>Bacillati</taxon>
        <taxon>Actinomycetota</taxon>
        <taxon>Actinomycetes</taxon>
        <taxon>Micrococcales</taxon>
        <taxon>Microbacteriaceae</taxon>
        <taxon>Microbacterium</taxon>
    </lineage>
</organism>
<dbReference type="RefSeq" id="WP_076690638.1">
    <property type="nucleotide sequence ID" value="NZ_CP018762.1"/>
</dbReference>
<accession>A0A1P8U8C6</accession>
<protein>
    <recommendedName>
        <fullName evidence="3">Uridine kinase</fullName>
    </recommendedName>
</protein>
<dbReference type="EMBL" id="CP018762">
    <property type="protein sequence ID" value="APZ34325.1"/>
    <property type="molecule type" value="Genomic_DNA"/>
</dbReference>
<dbReference type="InterPro" id="IPR027417">
    <property type="entry name" value="P-loop_NTPase"/>
</dbReference>
<sequence>MHLDPLRVELRPAPGEPAVGAWQRTPVSQLTAHLTSVAERPGLAERTRIIAVDGRSGGGKSTLAARLVDHLPGAVHIGTDDFAWNAPMFAWSSLVLEGLVAPLAAGREVHYRPPAWDAHERAGAIDVPAATTFVVLEGVGAACRELADVVDAVVWVQSDVAEAERRGIARDIAHGGNGDEAASIAFWHDWMAAELAYQDAQRPWTRADVIVAGTRPDGDVDGDVLWMSGPLR</sequence>